<dbReference type="RefSeq" id="WP_249474798.1">
    <property type="nucleotide sequence ID" value="NZ_JAMBEP010000002.1"/>
</dbReference>
<evidence type="ECO:0000256" key="3">
    <source>
        <dbReference type="SAM" id="MobiDB-lite"/>
    </source>
</evidence>
<comment type="cofactor">
    <cofactor evidence="1">
        <name>Zn(2+)</name>
        <dbReference type="ChEBI" id="CHEBI:29105"/>
    </cofactor>
</comment>
<feature type="chain" id="PRO_5046034382" evidence="4">
    <location>
        <begin position="25"/>
        <end position="435"/>
    </location>
</feature>
<feature type="compositionally biased region" description="Pro residues" evidence="3">
    <location>
        <begin position="347"/>
        <end position="392"/>
    </location>
</feature>
<dbReference type="PANTHER" id="PTHR42837">
    <property type="entry name" value="REGULATOR OF SIGMA-E PROTEASE RSEP"/>
    <property type="match status" value="1"/>
</dbReference>
<dbReference type="InterPro" id="IPR041489">
    <property type="entry name" value="PDZ_6"/>
</dbReference>
<feature type="domain" description="PDZ" evidence="5">
    <location>
        <begin position="68"/>
        <end position="153"/>
    </location>
</feature>
<reference evidence="6 7" key="1">
    <citation type="submission" date="2022-05" db="EMBL/GenBank/DDBJ databases">
        <title>Luteimonas sp. SX5, whole genome shotgun sequencing project.</title>
        <authorList>
            <person name="Zhao G."/>
            <person name="Shen L."/>
        </authorList>
    </citation>
    <scope>NUCLEOTIDE SEQUENCE [LARGE SCALE GENOMIC DNA]</scope>
    <source>
        <strain evidence="6 7">SX5</strain>
    </source>
</reference>
<dbReference type="EMBL" id="JAMBEP010000002">
    <property type="protein sequence ID" value="MCL1635344.1"/>
    <property type="molecule type" value="Genomic_DNA"/>
</dbReference>
<evidence type="ECO:0000313" key="7">
    <source>
        <dbReference type="Proteomes" id="UP001431217"/>
    </source>
</evidence>
<keyword evidence="7" id="KW-1185">Reference proteome</keyword>
<dbReference type="InterPro" id="IPR004387">
    <property type="entry name" value="Pept_M50_Zn"/>
</dbReference>
<sequence length="435" mass="46210">MKIFAYRTTLLAAALALATGGVCAQTSAKRDAANAKELAQARAELARAAKRVAELSQNSAEARAHRAQIELVRGARKPVIGVLLAPDDQAGVRIAGVTPDSAAAKAGLQAGDRIVSVNGVQVLGNTSDLRLRNTRQLLDKLDDKSAAKLGYQRGGRNAVVSVTPQVSGAYTLVFDDGEPGTVMHDVVINTDRINEIVKNVKIKTEDLDYDFDFDFEGMDFDPPPGIAPEIREELRRISPACKGKDCKAPMMLSAFRWNGLNLAAVDPQLGRYFGTDKGVLVLSNGELSGLQAGDVIQKIDGKAVNSPREAMDLLRDKPANATAAIAYLRDRKTASTQVKVPRLMAFPPVPPAPPAPPKPPKPPKSPAPPAPPAPPAAAIPTPPAPPAPPEPPSWVTAAGDVSYVFVSEDGKTHSYSWSSDDAEPKVIEEVEVNIR</sequence>
<dbReference type="Proteomes" id="UP001431217">
    <property type="component" value="Unassembled WGS sequence"/>
</dbReference>
<proteinExistence type="predicted"/>
<dbReference type="InterPro" id="IPR036034">
    <property type="entry name" value="PDZ_sf"/>
</dbReference>
<dbReference type="PROSITE" id="PS50106">
    <property type="entry name" value="PDZ"/>
    <property type="match status" value="1"/>
</dbReference>
<feature type="coiled-coil region" evidence="2">
    <location>
        <begin position="38"/>
        <end position="65"/>
    </location>
</feature>
<dbReference type="SUPFAM" id="SSF50156">
    <property type="entry name" value="PDZ domain-like"/>
    <property type="match status" value="2"/>
</dbReference>
<evidence type="ECO:0000259" key="5">
    <source>
        <dbReference type="PROSITE" id="PS50106"/>
    </source>
</evidence>
<dbReference type="SMART" id="SM00228">
    <property type="entry name" value="PDZ"/>
    <property type="match status" value="2"/>
</dbReference>
<evidence type="ECO:0000256" key="4">
    <source>
        <dbReference type="SAM" id="SignalP"/>
    </source>
</evidence>
<feature type="region of interest" description="Disordered" evidence="3">
    <location>
        <begin position="344"/>
        <end position="396"/>
    </location>
</feature>
<dbReference type="Gene3D" id="2.30.42.10">
    <property type="match status" value="1"/>
</dbReference>
<organism evidence="6 7">
    <name type="scientific">Luteimonas galliterrae</name>
    <dbReference type="NCBI Taxonomy" id="2940486"/>
    <lineage>
        <taxon>Bacteria</taxon>
        <taxon>Pseudomonadati</taxon>
        <taxon>Pseudomonadota</taxon>
        <taxon>Gammaproteobacteria</taxon>
        <taxon>Lysobacterales</taxon>
        <taxon>Lysobacteraceae</taxon>
        <taxon>Luteimonas</taxon>
    </lineage>
</organism>
<keyword evidence="2" id="KW-0175">Coiled coil</keyword>
<dbReference type="InterPro" id="IPR001478">
    <property type="entry name" value="PDZ"/>
</dbReference>
<gene>
    <name evidence="6" type="ORF">M2650_11990</name>
</gene>
<comment type="caution">
    <text evidence="6">The sequence shown here is derived from an EMBL/GenBank/DDBJ whole genome shotgun (WGS) entry which is preliminary data.</text>
</comment>
<keyword evidence="4" id="KW-0732">Signal</keyword>
<name>A0ABT0MM95_9GAMM</name>
<dbReference type="PANTHER" id="PTHR42837:SF2">
    <property type="entry name" value="MEMBRANE METALLOPROTEASE ARASP2, CHLOROPLASTIC-RELATED"/>
    <property type="match status" value="1"/>
</dbReference>
<dbReference type="Gene3D" id="2.30.42.60">
    <property type="match status" value="1"/>
</dbReference>
<dbReference type="Pfam" id="PF13180">
    <property type="entry name" value="PDZ_2"/>
    <property type="match status" value="1"/>
</dbReference>
<dbReference type="Pfam" id="PF17820">
    <property type="entry name" value="PDZ_6"/>
    <property type="match status" value="1"/>
</dbReference>
<evidence type="ECO:0000256" key="1">
    <source>
        <dbReference type="ARBA" id="ARBA00001947"/>
    </source>
</evidence>
<protein>
    <submittedName>
        <fullName evidence="6">PDZ domain-containing protein</fullName>
    </submittedName>
</protein>
<feature type="signal peptide" evidence="4">
    <location>
        <begin position="1"/>
        <end position="24"/>
    </location>
</feature>
<accession>A0ABT0MM95</accession>
<evidence type="ECO:0000313" key="6">
    <source>
        <dbReference type="EMBL" id="MCL1635344.1"/>
    </source>
</evidence>
<evidence type="ECO:0000256" key="2">
    <source>
        <dbReference type="SAM" id="Coils"/>
    </source>
</evidence>